<gene>
    <name evidence="1" type="ORF">ACFOX3_00965</name>
</gene>
<evidence type="ECO:0000313" key="2">
    <source>
        <dbReference type="Proteomes" id="UP001595840"/>
    </source>
</evidence>
<proteinExistence type="predicted"/>
<dbReference type="Gene3D" id="3.40.1580.10">
    <property type="entry name" value="SMI1/KNR4-like"/>
    <property type="match status" value="1"/>
</dbReference>
<evidence type="ECO:0000313" key="1">
    <source>
        <dbReference type="EMBL" id="MFC4360847.1"/>
    </source>
</evidence>
<accession>A0ABV8UZJ2</accession>
<dbReference type="EMBL" id="JBHSCX010000001">
    <property type="protein sequence ID" value="MFC4360847.1"/>
    <property type="molecule type" value="Genomic_DNA"/>
</dbReference>
<dbReference type="Pfam" id="PF14567">
    <property type="entry name" value="SUKH_5"/>
    <property type="match status" value="1"/>
</dbReference>
<dbReference type="InterPro" id="IPR037883">
    <property type="entry name" value="Knr4/Smi1-like_sf"/>
</dbReference>
<organism evidence="1 2">
    <name type="scientific">Simiduia curdlanivorans</name>
    <dbReference type="NCBI Taxonomy" id="1492769"/>
    <lineage>
        <taxon>Bacteria</taxon>
        <taxon>Pseudomonadati</taxon>
        <taxon>Pseudomonadota</taxon>
        <taxon>Gammaproteobacteria</taxon>
        <taxon>Cellvibrionales</taxon>
        <taxon>Cellvibrionaceae</taxon>
        <taxon>Simiduia</taxon>
    </lineage>
</organism>
<comment type="caution">
    <text evidence="1">The sequence shown here is derived from an EMBL/GenBank/DDBJ whole genome shotgun (WGS) entry which is preliminary data.</text>
</comment>
<name>A0ABV8UZJ2_9GAMM</name>
<dbReference type="SUPFAM" id="SSF160631">
    <property type="entry name" value="SMI1/KNR4-like"/>
    <property type="match status" value="1"/>
</dbReference>
<dbReference type="Proteomes" id="UP001595840">
    <property type="component" value="Unassembled WGS sequence"/>
</dbReference>
<dbReference type="RefSeq" id="WP_290264765.1">
    <property type="nucleotide sequence ID" value="NZ_JAUFQG010000006.1"/>
</dbReference>
<protein>
    <submittedName>
        <fullName evidence="1">SMI1/KNR4 family protein</fullName>
    </submittedName>
</protein>
<keyword evidence="2" id="KW-1185">Reference proteome</keyword>
<sequence length="133" mass="15227">MDEIVDMLREANTAVAWGMELPTHEMTVEAEEQILLPMPRDYREFLLEVSDVIVGSLEPAVVADSSAHNYLPELCATAWSDGVPRHLLPFCKHQDAYYCLEPEGEVVLWADGDLTGETWETIWYWARDVWLES</sequence>
<reference evidence="2" key="1">
    <citation type="journal article" date="2019" name="Int. J. Syst. Evol. Microbiol.">
        <title>The Global Catalogue of Microorganisms (GCM) 10K type strain sequencing project: providing services to taxonomists for standard genome sequencing and annotation.</title>
        <authorList>
            <consortium name="The Broad Institute Genomics Platform"/>
            <consortium name="The Broad Institute Genome Sequencing Center for Infectious Disease"/>
            <person name="Wu L."/>
            <person name="Ma J."/>
        </authorList>
    </citation>
    <scope>NUCLEOTIDE SEQUENCE [LARGE SCALE GENOMIC DNA]</scope>
    <source>
        <strain evidence="2">CECT 8570</strain>
    </source>
</reference>